<dbReference type="Proteomes" id="UP001055811">
    <property type="component" value="Linkage Group LG06"/>
</dbReference>
<evidence type="ECO:0000313" key="1">
    <source>
        <dbReference type="EMBL" id="KAI3723669.1"/>
    </source>
</evidence>
<evidence type="ECO:0000313" key="2">
    <source>
        <dbReference type="Proteomes" id="UP001055811"/>
    </source>
</evidence>
<protein>
    <submittedName>
        <fullName evidence="1">Uncharacterized protein</fullName>
    </submittedName>
</protein>
<keyword evidence="2" id="KW-1185">Reference proteome</keyword>
<organism evidence="1 2">
    <name type="scientific">Cichorium intybus</name>
    <name type="common">Chicory</name>
    <dbReference type="NCBI Taxonomy" id="13427"/>
    <lineage>
        <taxon>Eukaryota</taxon>
        <taxon>Viridiplantae</taxon>
        <taxon>Streptophyta</taxon>
        <taxon>Embryophyta</taxon>
        <taxon>Tracheophyta</taxon>
        <taxon>Spermatophyta</taxon>
        <taxon>Magnoliopsida</taxon>
        <taxon>eudicotyledons</taxon>
        <taxon>Gunneridae</taxon>
        <taxon>Pentapetalae</taxon>
        <taxon>asterids</taxon>
        <taxon>campanulids</taxon>
        <taxon>Asterales</taxon>
        <taxon>Asteraceae</taxon>
        <taxon>Cichorioideae</taxon>
        <taxon>Cichorieae</taxon>
        <taxon>Cichoriinae</taxon>
        <taxon>Cichorium</taxon>
    </lineage>
</organism>
<proteinExistence type="predicted"/>
<dbReference type="EMBL" id="CM042014">
    <property type="protein sequence ID" value="KAI3723669.1"/>
    <property type="molecule type" value="Genomic_DNA"/>
</dbReference>
<name>A0ACB9BP37_CICIN</name>
<comment type="caution">
    <text evidence="1">The sequence shown here is derived from an EMBL/GenBank/DDBJ whole genome shotgun (WGS) entry which is preliminary data.</text>
</comment>
<reference evidence="2" key="1">
    <citation type="journal article" date="2022" name="Mol. Ecol. Resour.">
        <title>The genomes of chicory, endive, great burdock and yacon provide insights into Asteraceae palaeo-polyploidization history and plant inulin production.</title>
        <authorList>
            <person name="Fan W."/>
            <person name="Wang S."/>
            <person name="Wang H."/>
            <person name="Wang A."/>
            <person name="Jiang F."/>
            <person name="Liu H."/>
            <person name="Zhao H."/>
            <person name="Xu D."/>
            <person name="Zhang Y."/>
        </authorList>
    </citation>
    <scope>NUCLEOTIDE SEQUENCE [LARGE SCALE GENOMIC DNA]</scope>
    <source>
        <strain evidence="2">cv. Punajuju</strain>
    </source>
</reference>
<accession>A0ACB9BP37</accession>
<sequence length="210" mass="22835">MIDGLSTEYSSSEDHDDEDQEEDDEANVEPMDNKDECLLPHFSYGGANDLATAGIQSCASELYAQTVTNTRPFIEEGNSGSSPLSSNRDIASFKYSCDIVPTSLKLLSHLDKGASFDQFDSIMGDKETSLSCSHNVPTPYVCQKVSPTFDIHGSSMDLNQKKSNIPPPFDLSDPSSSDKLNKGFKSDHLASILGPHKSTSLLGKPITRTY</sequence>
<reference evidence="1 2" key="2">
    <citation type="journal article" date="2022" name="Mol. Ecol. Resour.">
        <title>The genomes of chicory, endive, great burdock and yacon provide insights into Asteraceae paleo-polyploidization history and plant inulin production.</title>
        <authorList>
            <person name="Fan W."/>
            <person name="Wang S."/>
            <person name="Wang H."/>
            <person name="Wang A."/>
            <person name="Jiang F."/>
            <person name="Liu H."/>
            <person name="Zhao H."/>
            <person name="Xu D."/>
            <person name="Zhang Y."/>
        </authorList>
    </citation>
    <scope>NUCLEOTIDE SEQUENCE [LARGE SCALE GENOMIC DNA]</scope>
    <source>
        <strain evidence="2">cv. Punajuju</strain>
        <tissue evidence="1">Leaves</tissue>
    </source>
</reference>
<gene>
    <name evidence="1" type="ORF">L2E82_35424</name>
</gene>